<protein>
    <recommendedName>
        <fullName evidence="6">RING-type domain-containing protein</fullName>
    </recommendedName>
</protein>
<keyword evidence="5" id="KW-0472">Membrane</keyword>
<feature type="transmembrane region" description="Helical" evidence="5">
    <location>
        <begin position="41"/>
        <end position="66"/>
    </location>
</feature>
<evidence type="ECO:0000259" key="6">
    <source>
        <dbReference type="PROSITE" id="PS50089"/>
    </source>
</evidence>
<organism evidence="7 8">
    <name type="scientific">Lithospermum erythrorhizon</name>
    <name type="common">Purple gromwell</name>
    <name type="synonym">Lithospermum officinale var. erythrorhizon</name>
    <dbReference type="NCBI Taxonomy" id="34254"/>
    <lineage>
        <taxon>Eukaryota</taxon>
        <taxon>Viridiplantae</taxon>
        <taxon>Streptophyta</taxon>
        <taxon>Embryophyta</taxon>
        <taxon>Tracheophyta</taxon>
        <taxon>Spermatophyta</taxon>
        <taxon>Magnoliopsida</taxon>
        <taxon>eudicotyledons</taxon>
        <taxon>Gunneridae</taxon>
        <taxon>Pentapetalae</taxon>
        <taxon>asterids</taxon>
        <taxon>lamiids</taxon>
        <taxon>Boraginales</taxon>
        <taxon>Boraginaceae</taxon>
        <taxon>Boraginoideae</taxon>
        <taxon>Lithospermeae</taxon>
        <taxon>Lithospermum</taxon>
    </lineage>
</organism>
<dbReference type="AlphaFoldDB" id="A0AAV3PI61"/>
<evidence type="ECO:0000256" key="4">
    <source>
        <dbReference type="PROSITE-ProRule" id="PRU00175"/>
    </source>
</evidence>
<keyword evidence="3" id="KW-0862">Zinc</keyword>
<dbReference type="InterPro" id="IPR013083">
    <property type="entry name" value="Znf_RING/FYVE/PHD"/>
</dbReference>
<feature type="domain" description="RING-type" evidence="6">
    <location>
        <begin position="122"/>
        <end position="162"/>
    </location>
</feature>
<keyword evidence="5" id="KW-1133">Transmembrane helix</keyword>
<dbReference type="Proteomes" id="UP001454036">
    <property type="component" value="Unassembled WGS sequence"/>
</dbReference>
<dbReference type="GO" id="GO:0016567">
    <property type="term" value="P:protein ubiquitination"/>
    <property type="evidence" value="ECO:0007669"/>
    <property type="project" value="TreeGrafter"/>
</dbReference>
<dbReference type="SUPFAM" id="SSF57850">
    <property type="entry name" value="RING/U-box"/>
    <property type="match status" value="1"/>
</dbReference>
<evidence type="ECO:0000256" key="5">
    <source>
        <dbReference type="SAM" id="Phobius"/>
    </source>
</evidence>
<keyword evidence="2 4" id="KW-0863">Zinc-finger</keyword>
<comment type="caution">
    <text evidence="7">The sequence shown here is derived from an EMBL/GenBank/DDBJ whole genome shotgun (WGS) entry which is preliminary data.</text>
</comment>
<gene>
    <name evidence="7" type="ORF">LIER_10151</name>
</gene>
<keyword evidence="5" id="KW-0812">Transmembrane</keyword>
<dbReference type="PANTHER" id="PTHR46858">
    <property type="entry name" value="OS05G0521000 PROTEIN"/>
    <property type="match status" value="1"/>
</dbReference>
<dbReference type="PROSITE" id="PS50089">
    <property type="entry name" value="ZF_RING_2"/>
    <property type="match status" value="1"/>
</dbReference>
<dbReference type="InterPro" id="IPR001841">
    <property type="entry name" value="Znf_RING"/>
</dbReference>
<dbReference type="Gene3D" id="3.30.40.10">
    <property type="entry name" value="Zinc/RING finger domain, C3HC4 (zinc finger)"/>
    <property type="match status" value="1"/>
</dbReference>
<proteinExistence type="predicted"/>
<evidence type="ECO:0000256" key="2">
    <source>
        <dbReference type="ARBA" id="ARBA00022771"/>
    </source>
</evidence>
<sequence>MVSTSPYLAAPPAFNVNKYIFLLPTNEDDDNLVWQMQLDHVIHLVLGAAFLGVLVMMVTLIVKLLVNLISSGVEQGLIVETDFLLPKQVVSFTYGTYDDQVDVESGKGSCSSTEDLYDWKICTICYDEQKCCFFVPCGHCVTCETCANRIIVGENKTCPICRRSIRRVKKVLMT</sequence>
<evidence type="ECO:0000256" key="3">
    <source>
        <dbReference type="ARBA" id="ARBA00022833"/>
    </source>
</evidence>
<dbReference type="EMBL" id="BAABME010001785">
    <property type="protein sequence ID" value="GAA0151429.1"/>
    <property type="molecule type" value="Genomic_DNA"/>
</dbReference>
<evidence type="ECO:0000256" key="1">
    <source>
        <dbReference type="ARBA" id="ARBA00022723"/>
    </source>
</evidence>
<accession>A0AAV3PI61</accession>
<keyword evidence="8" id="KW-1185">Reference proteome</keyword>
<keyword evidence="1" id="KW-0479">Metal-binding</keyword>
<evidence type="ECO:0000313" key="7">
    <source>
        <dbReference type="EMBL" id="GAA0151429.1"/>
    </source>
</evidence>
<dbReference type="PANTHER" id="PTHR46858:SF15">
    <property type="entry name" value="DEATH-ASSOCIATED INHIBITOR OF APOPTOSIS 1-LIKE"/>
    <property type="match status" value="1"/>
</dbReference>
<name>A0AAV3PI61_LITER</name>
<dbReference type="GO" id="GO:0061630">
    <property type="term" value="F:ubiquitin protein ligase activity"/>
    <property type="evidence" value="ECO:0007669"/>
    <property type="project" value="TreeGrafter"/>
</dbReference>
<evidence type="ECO:0000313" key="8">
    <source>
        <dbReference type="Proteomes" id="UP001454036"/>
    </source>
</evidence>
<dbReference type="GO" id="GO:0008270">
    <property type="term" value="F:zinc ion binding"/>
    <property type="evidence" value="ECO:0007669"/>
    <property type="project" value="UniProtKB-KW"/>
</dbReference>
<dbReference type="Pfam" id="PF13920">
    <property type="entry name" value="zf-C3HC4_3"/>
    <property type="match status" value="1"/>
</dbReference>
<reference evidence="7 8" key="1">
    <citation type="submission" date="2024-01" db="EMBL/GenBank/DDBJ databases">
        <title>The complete chloroplast genome sequence of Lithospermum erythrorhizon: insights into the phylogenetic relationship among Boraginaceae species and the maternal lineages of purple gromwells.</title>
        <authorList>
            <person name="Okada T."/>
            <person name="Watanabe K."/>
        </authorList>
    </citation>
    <scope>NUCLEOTIDE SEQUENCE [LARGE SCALE GENOMIC DNA]</scope>
</reference>